<feature type="binding site" evidence="6">
    <location>
        <position position="182"/>
    </location>
    <ligand>
        <name>biotin</name>
        <dbReference type="ChEBI" id="CHEBI:57586"/>
    </ligand>
</feature>
<dbReference type="GO" id="GO:0003677">
    <property type="term" value="F:DNA binding"/>
    <property type="evidence" value="ECO:0007669"/>
    <property type="project" value="UniProtKB-UniRule"/>
</dbReference>
<dbReference type="SUPFAM" id="SSF50037">
    <property type="entry name" value="C-terminal domain of transcriptional repressors"/>
    <property type="match status" value="1"/>
</dbReference>
<dbReference type="CDD" id="cd00090">
    <property type="entry name" value="HTH_ARSR"/>
    <property type="match status" value="1"/>
</dbReference>
<feature type="binding site" evidence="6">
    <location>
        <begin position="115"/>
        <end position="117"/>
    </location>
    <ligand>
        <name>biotin</name>
        <dbReference type="ChEBI" id="CHEBI:57586"/>
    </ligand>
</feature>
<dbReference type="NCBIfam" id="TIGR00121">
    <property type="entry name" value="birA_ligase"/>
    <property type="match status" value="1"/>
</dbReference>
<keyword evidence="2 6" id="KW-0547">Nucleotide-binding</keyword>
<dbReference type="InterPro" id="IPR036388">
    <property type="entry name" value="WH-like_DNA-bd_sf"/>
</dbReference>
<keyword evidence="6" id="KW-0804">Transcription</keyword>
<dbReference type="GO" id="GO:0005524">
    <property type="term" value="F:ATP binding"/>
    <property type="evidence" value="ECO:0007669"/>
    <property type="project" value="UniProtKB-UniRule"/>
</dbReference>
<dbReference type="SUPFAM" id="SSF46785">
    <property type="entry name" value="Winged helix' DNA-binding domain"/>
    <property type="match status" value="1"/>
</dbReference>
<sequence length="321" mass="34444">MLDKLLQVLADGAFHSGSAIGRELGMSRSAVWKHMRRLEELGVELYSVKGRGYRIPGGLDLLDATRLQASLQDIPGLAETEVVTEIDSTNVRALERLQQGVPGGLYVAEFQHGGRGRRGRQWLSPLASSLCFSLAWRFNSGAAALEGLSLAVGVALQRALRRLEVPDVCLKWPNDLLVDQAKLSGILIELSGDAAGECQVAIGVGLNVRLPDALLEELDQPATDLSRLGFTGSRTELLAALVAELVTVLESFERGGFAPLRPDWEAVNAFAGREVRLTSGSHSYEGVCVGVTDQGGLRLQTAAGEEVFHGGEMSVRIHEPA</sequence>
<keyword evidence="6" id="KW-0238">DNA-binding</keyword>
<comment type="similarity">
    <text evidence="6">Belongs to the biotin--protein ligase family.</text>
</comment>
<dbReference type="EC" id="6.3.4.15" evidence="6"/>
<feature type="binding site" evidence="6">
    <location>
        <begin position="88"/>
        <end position="90"/>
    </location>
    <ligand>
        <name>biotin</name>
        <dbReference type="ChEBI" id="CHEBI:57586"/>
    </ligand>
</feature>
<feature type="domain" description="BPL/LPL catalytic" evidence="7">
    <location>
        <begin position="63"/>
        <end position="253"/>
    </location>
</feature>
<dbReference type="eggNOG" id="COG1654">
    <property type="taxonomic scope" value="Bacteria"/>
</dbReference>
<dbReference type="PROSITE" id="PS51733">
    <property type="entry name" value="BPL_LPL_CATALYTIC"/>
    <property type="match status" value="1"/>
</dbReference>
<dbReference type="InterPro" id="IPR004408">
    <property type="entry name" value="Biotin_CoA_COase_ligase"/>
</dbReference>
<keyword evidence="3 6" id="KW-0067">ATP-binding</keyword>
<dbReference type="InterPro" id="IPR013196">
    <property type="entry name" value="HTH_11"/>
</dbReference>
<dbReference type="Proteomes" id="UP000186895">
    <property type="component" value="Unassembled WGS sequence"/>
</dbReference>
<keyword evidence="6" id="KW-0805">Transcription regulation</keyword>
<keyword evidence="4 6" id="KW-0092">Biotin</keyword>
<comment type="function">
    <text evidence="6">Acts both as a biotin--[acetyl-CoA-carboxylase] ligase and a biotin-operon repressor. In the presence of ATP, BirA activates biotin to form the BirA-biotinyl-5'-adenylate (BirA-bio-5'-AMP or holoBirA) complex. HoloBirA can either transfer the biotinyl moiety to the biotin carboxyl carrier protein (BCCP) subunit of acetyl-CoA carboxylase, or bind to the biotin operator site and inhibit transcription of the operon.</text>
</comment>
<dbReference type="GO" id="GO:0006355">
    <property type="term" value="P:regulation of DNA-templated transcription"/>
    <property type="evidence" value="ECO:0007669"/>
    <property type="project" value="UniProtKB-UniRule"/>
</dbReference>
<dbReference type="STRING" id="49186.SAMN05421647_109154"/>
<keyword evidence="6" id="KW-0678">Repressor</keyword>
<dbReference type="GO" id="GO:0004077">
    <property type="term" value="F:biotin--[biotin carboxyl-carrier protein] ligase activity"/>
    <property type="evidence" value="ECO:0007669"/>
    <property type="project" value="UniProtKB-UniRule"/>
</dbReference>
<dbReference type="SUPFAM" id="SSF55681">
    <property type="entry name" value="Class II aaRS and biotin synthetases"/>
    <property type="match status" value="1"/>
</dbReference>
<dbReference type="NCBIfam" id="NF008847">
    <property type="entry name" value="PRK11886.1-2"/>
    <property type="match status" value="1"/>
</dbReference>
<evidence type="ECO:0000313" key="9">
    <source>
        <dbReference type="Proteomes" id="UP000186895"/>
    </source>
</evidence>
<evidence type="ECO:0000256" key="2">
    <source>
        <dbReference type="ARBA" id="ARBA00022741"/>
    </source>
</evidence>
<dbReference type="InterPro" id="IPR003142">
    <property type="entry name" value="BPL_C"/>
</dbReference>
<dbReference type="InterPro" id="IPR011991">
    <property type="entry name" value="ArsR-like_HTH"/>
</dbReference>
<reference evidence="8 9" key="1">
    <citation type="submission" date="2017-01" db="EMBL/GenBank/DDBJ databases">
        <authorList>
            <person name="Mah S.A."/>
            <person name="Swanson W.J."/>
            <person name="Moy G.W."/>
            <person name="Vacquier V.D."/>
        </authorList>
    </citation>
    <scope>NUCLEOTIDE SEQUENCE [LARGE SCALE GENOMIC DNA]</scope>
    <source>
        <strain evidence="8 9">DSM 7027</strain>
    </source>
</reference>
<evidence type="ECO:0000256" key="4">
    <source>
        <dbReference type="ARBA" id="ARBA00023267"/>
    </source>
</evidence>
<dbReference type="RefSeq" id="WP_076464942.1">
    <property type="nucleotide sequence ID" value="NZ_FTMN01000009.1"/>
</dbReference>
<dbReference type="PANTHER" id="PTHR12835:SF5">
    <property type="entry name" value="BIOTIN--PROTEIN LIGASE"/>
    <property type="match status" value="1"/>
</dbReference>
<organism evidence="8 9">
    <name type="scientific">Marinobacterium stanieri</name>
    <dbReference type="NCBI Taxonomy" id="49186"/>
    <lineage>
        <taxon>Bacteria</taxon>
        <taxon>Pseudomonadati</taxon>
        <taxon>Pseudomonadota</taxon>
        <taxon>Gammaproteobacteria</taxon>
        <taxon>Oceanospirillales</taxon>
        <taxon>Oceanospirillaceae</taxon>
        <taxon>Marinobacterium</taxon>
    </lineage>
</organism>
<protein>
    <recommendedName>
        <fullName evidence="6">Bifunctional ligase/repressor BirA</fullName>
    </recommendedName>
    <alternativeName>
        <fullName evidence="6">Biotin operon repressor</fullName>
    </alternativeName>
    <alternativeName>
        <fullName evidence="6">Biotin--[acetyl-CoA-carboxylase] ligase</fullName>
        <ecNumber evidence="6">6.3.4.15</ecNumber>
    </alternativeName>
    <alternativeName>
        <fullName evidence="6">Biotin--protein ligase</fullName>
    </alternativeName>
    <alternativeName>
        <fullName evidence="6">Biotin-[acetyl-CoA carboxylase] synthetase</fullName>
    </alternativeName>
</protein>
<evidence type="ECO:0000313" key="8">
    <source>
        <dbReference type="EMBL" id="SIQ81923.1"/>
    </source>
</evidence>
<dbReference type="AlphaFoldDB" id="A0A1N6VVK2"/>
<evidence type="ECO:0000256" key="6">
    <source>
        <dbReference type="HAMAP-Rule" id="MF_00978"/>
    </source>
</evidence>
<dbReference type="Pfam" id="PF08279">
    <property type="entry name" value="HTH_11"/>
    <property type="match status" value="1"/>
</dbReference>
<dbReference type="Gene3D" id="3.30.930.10">
    <property type="entry name" value="Bira Bifunctional Protein, Domain 2"/>
    <property type="match status" value="1"/>
</dbReference>
<dbReference type="InterPro" id="IPR030855">
    <property type="entry name" value="Bifunct_BirA"/>
</dbReference>
<comment type="catalytic activity">
    <reaction evidence="5 6">
        <text>biotin + L-lysyl-[protein] + ATP = N(6)-biotinyl-L-lysyl-[protein] + AMP + diphosphate + H(+)</text>
        <dbReference type="Rhea" id="RHEA:11756"/>
        <dbReference type="Rhea" id="RHEA-COMP:9752"/>
        <dbReference type="Rhea" id="RHEA-COMP:10505"/>
        <dbReference type="ChEBI" id="CHEBI:15378"/>
        <dbReference type="ChEBI" id="CHEBI:29969"/>
        <dbReference type="ChEBI" id="CHEBI:30616"/>
        <dbReference type="ChEBI" id="CHEBI:33019"/>
        <dbReference type="ChEBI" id="CHEBI:57586"/>
        <dbReference type="ChEBI" id="CHEBI:83144"/>
        <dbReference type="ChEBI" id="CHEBI:456215"/>
        <dbReference type="EC" id="6.3.4.15"/>
    </reaction>
</comment>
<dbReference type="HAMAP" id="MF_00978">
    <property type="entry name" value="Bifunct_BirA"/>
    <property type="match status" value="1"/>
</dbReference>
<dbReference type="Gene3D" id="1.10.10.10">
    <property type="entry name" value="Winged helix-like DNA-binding domain superfamily/Winged helix DNA-binding domain"/>
    <property type="match status" value="1"/>
</dbReference>
<proteinExistence type="inferred from homology"/>
<dbReference type="GO" id="GO:0005737">
    <property type="term" value="C:cytoplasm"/>
    <property type="evidence" value="ECO:0007669"/>
    <property type="project" value="TreeGrafter"/>
</dbReference>
<dbReference type="CDD" id="cd16442">
    <property type="entry name" value="BPL"/>
    <property type="match status" value="1"/>
</dbReference>
<feature type="binding site" evidence="6">
    <location>
        <position position="111"/>
    </location>
    <ligand>
        <name>biotin</name>
        <dbReference type="ChEBI" id="CHEBI:57586"/>
    </ligand>
</feature>
<dbReference type="Pfam" id="PF02237">
    <property type="entry name" value="BPL_C"/>
    <property type="match status" value="1"/>
</dbReference>
<evidence type="ECO:0000256" key="1">
    <source>
        <dbReference type="ARBA" id="ARBA00022598"/>
    </source>
</evidence>
<keyword evidence="1 6" id="KW-0436">Ligase</keyword>
<dbReference type="Gene3D" id="2.30.30.100">
    <property type="match status" value="1"/>
</dbReference>
<accession>A0A1N6VVK2</accession>
<gene>
    <name evidence="6" type="primary">birA</name>
    <name evidence="8" type="ORF">SAMN05421647_109154</name>
</gene>
<evidence type="ECO:0000256" key="3">
    <source>
        <dbReference type="ARBA" id="ARBA00022840"/>
    </source>
</evidence>
<feature type="DNA-binding region" description="H-T-H motif" evidence="6">
    <location>
        <begin position="17"/>
        <end position="36"/>
    </location>
</feature>
<evidence type="ECO:0000259" key="7">
    <source>
        <dbReference type="PROSITE" id="PS51733"/>
    </source>
</evidence>
<name>A0A1N6VVK2_9GAMM</name>
<dbReference type="InterPro" id="IPR036390">
    <property type="entry name" value="WH_DNA-bd_sf"/>
</dbReference>
<dbReference type="eggNOG" id="COG0340">
    <property type="taxonomic scope" value="Bacteria"/>
</dbReference>
<evidence type="ECO:0000256" key="5">
    <source>
        <dbReference type="ARBA" id="ARBA00047846"/>
    </source>
</evidence>
<dbReference type="PANTHER" id="PTHR12835">
    <property type="entry name" value="BIOTIN PROTEIN LIGASE"/>
    <property type="match status" value="1"/>
</dbReference>
<dbReference type="Pfam" id="PF03099">
    <property type="entry name" value="BPL_LplA_LipB"/>
    <property type="match status" value="1"/>
</dbReference>
<dbReference type="InterPro" id="IPR045864">
    <property type="entry name" value="aa-tRNA-synth_II/BPL/LPL"/>
</dbReference>
<dbReference type="EMBL" id="FTMN01000009">
    <property type="protein sequence ID" value="SIQ81923.1"/>
    <property type="molecule type" value="Genomic_DNA"/>
</dbReference>
<keyword evidence="9" id="KW-1185">Reference proteome</keyword>
<dbReference type="InterPro" id="IPR004143">
    <property type="entry name" value="BPL_LPL_catalytic"/>
</dbReference>
<dbReference type="InterPro" id="IPR008988">
    <property type="entry name" value="Transcriptional_repressor_C"/>
</dbReference>